<keyword evidence="1" id="KW-1133">Transmembrane helix</keyword>
<proteinExistence type="predicted"/>
<gene>
    <name evidence="2" type="ORF">OXX778_LOCUS18725</name>
</gene>
<keyword evidence="1" id="KW-0812">Transmembrane</keyword>
<keyword evidence="3" id="KW-1185">Reference proteome</keyword>
<feature type="transmembrane region" description="Helical" evidence="1">
    <location>
        <begin position="58"/>
        <end position="81"/>
    </location>
</feature>
<reference evidence="2" key="1">
    <citation type="submission" date="2021-02" db="EMBL/GenBank/DDBJ databases">
        <authorList>
            <person name="Nowell W R."/>
        </authorList>
    </citation>
    <scope>NUCLEOTIDE SEQUENCE</scope>
    <source>
        <strain evidence="2">Ploen Becks lab</strain>
    </source>
</reference>
<comment type="caution">
    <text evidence="2">The sequence shown here is derived from an EMBL/GenBank/DDBJ whole genome shotgun (WGS) entry which is preliminary data.</text>
</comment>
<evidence type="ECO:0000313" key="2">
    <source>
        <dbReference type="EMBL" id="CAF1048906.1"/>
    </source>
</evidence>
<sequence>MEGRNFVEKYLIENDNYTLEAKGANGGEFFQYVYKIQKSPAAQKLELWEKGKIEIPRWIVYSSMIVFVFLAVLFSGSLYVLGNLKPPSQRFFLVH</sequence>
<dbReference type="Proteomes" id="UP000663879">
    <property type="component" value="Unassembled WGS sequence"/>
</dbReference>
<dbReference type="EMBL" id="CAJNOC010005315">
    <property type="protein sequence ID" value="CAF1048906.1"/>
    <property type="molecule type" value="Genomic_DNA"/>
</dbReference>
<keyword evidence="1" id="KW-0472">Membrane</keyword>
<organism evidence="2 3">
    <name type="scientific">Brachionus calyciflorus</name>
    <dbReference type="NCBI Taxonomy" id="104777"/>
    <lineage>
        <taxon>Eukaryota</taxon>
        <taxon>Metazoa</taxon>
        <taxon>Spiralia</taxon>
        <taxon>Gnathifera</taxon>
        <taxon>Rotifera</taxon>
        <taxon>Eurotatoria</taxon>
        <taxon>Monogononta</taxon>
        <taxon>Pseudotrocha</taxon>
        <taxon>Ploima</taxon>
        <taxon>Brachionidae</taxon>
        <taxon>Brachionus</taxon>
    </lineage>
</organism>
<protein>
    <submittedName>
        <fullName evidence="2">Uncharacterized protein</fullName>
    </submittedName>
</protein>
<evidence type="ECO:0000256" key="1">
    <source>
        <dbReference type="SAM" id="Phobius"/>
    </source>
</evidence>
<accession>A0A814KG01</accession>
<evidence type="ECO:0000313" key="3">
    <source>
        <dbReference type="Proteomes" id="UP000663879"/>
    </source>
</evidence>
<name>A0A814KG01_9BILA</name>
<dbReference type="AlphaFoldDB" id="A0A814KG01"/>